<evidence type="ECO:0000313" key="19">
    <source>
        <dbReference type="WBParaSite" id="Gr19_v10_g6119.t1"/>
    </source>
</evidence>
<dbReference type="InterPro" id="IPR016355">
    <property type="entry name" value="NR5-like"/>
</dbReference>
<dbReference type="Pfam" id="PF03062">
    <property type="entry name" value="MBOAT"/>
    <property type="match status" value="1"/>
</dbReference>
<keyword evidence="8" id="KW-0805">Transcription regulation</keyword>
<dbReference type="InterPro" id="IPR013088">
    <property type="entry name" value="Znf_NHR/GATA"/>
</dbReference>
<feature type="transmembrane region" description="Helical" evidence="15">
    <location>
        <begin position="349"/>
        <end position="369"/>
    </location>
</feature>
<evidence type="ECO:0000256" key="11">
    <source>
        <dbReference type="ARBA" id="ARBA00023163"/>
    </source>
</evidence>
<dbReference type="SUPFAM" id="SSF48508">
    <property type="entry name" value="Nuclear receptor ligand-binding domain"/>
    <property type="match status" value="1"/>
</dbReference>
<feature type="transmembrane region" description="Helical" evidence="15">
    <location>
        <begin position="76"/>
        <end position="98"/>
    </location>
</feature>
<dbReference type="PANTHER" id="PTHR24086">
    <property type="entry name" value="NUCLEAR RECEPTOR SUBFAMILY 5 GROUP A"/>
    <property type="match status" value="1"/>
</dbReference>
<feature type="region of interest" description="Disordered" evidence="14">
    <location>
        <begin position="688"/>
        <end position="728"/>
    </location>
</feature>
<feature type="compositionally biased region" description="Low complexity" evidence="14">
    <location>
        <begin position="704"/>
        <end position="726"/>
    </location>
</feature>
<evidence type="ECO:0000256" key="9">
    <source>
        <dbReference type="ARBA" id="ARBA00023125"/>
    </source>
</evidence>
<dbReference type="GO" id="GO:0008270">
    <property type="term" value="F:zinc ion binding"/>
    <property type="evidence" value="ECO:0007669"/>
    <property type="project" value="UniProtKB-KW"/>
</dbReference>
<keyword evidence="7 15" id="KW-1133">Transmembrane helix</keyword>
<evidence type="ECO:0000256" key="13">
    <source>
        <dbReference type="ARBA" id="ARBA00023242"/>
    </source>
</evidence>
<feature type="region of interest" description="Disordered" evidence="14">
    <location>
        <begin position="1187"/>
        <end position="1256"/>
    </location>
</feature>
<feature type="transmembrane region" description="Helical" evidence="15">
    <location>
        <begin position="263"/>
        <end position="288"/>
    </location>
</feature>
<feature type="transmembrane region" description="Helical" evidence="15">
    <location>
        <begin position="457"/>
        <end position="480"/>
    </location>
</feature>
<protein>
    <submittedName>
        <fullName evidence="19">Nuclear receptor domain-containing protein</fullName>
    </submittedName>
</protein>
<keyword evidence="13" id="KW-0539">Nucleus</keyword>
<evidence type="ECO:0000256" key="15">
    <source>
        <dbReference type="SAM" id="Phobius"/>
    </source>
</evidence>
<feature type="compositionally biased region" description="Low complexity" evidence="14">
    <location>
        <begin position="1205"/>
        <end position="1256"/>
    </location>
</feature>
<dbReference type="Gene3D" id="3.30.50.10">
    <property type="entry name" value="Erythroid Transcription Factor GATA-1, subunit A"/>
    <property type="match status" value="1"/>
</dbReference>
<feature type="transmembrane region" description="Helical" evidence="15">
    <location>
        <begin position="222"/>
        <end position="243"/>
    </location>
</feature>
<name>A0A914I1Y0_GLORO</name>
<feature type="compositionally biased region" description="Basic residues" evidence="14">
    <location>
        <begin position="509"/>
        <end position="532"/>
    </location>
</feature>
<reference evidence="19" key="1">
    <citation type="submission" date="2022-11" db="UniProtKB">
        <authorList>
            <consortium name="WormBaseParasite"/>
        </authorList>
    </citation>
    <scope>IDENTIFICATION</scope>
</reference>
<dbReference type="PROSITE" id="PS51843">
    <property type="entry name" value="NR_LBD"/>
    <property type="match status" value="1"/>
</dbReference>
<dbReference type="GO" id="GO:0009755">
    <property type="term" value="P:hormone-mediated signaling pathway"/>
    <property type="evidence" value="ECO:0007669"/>
    <property type="project" value="TreeGrafter"/>
</dbReference>
<dbReference type="InterPro" id="IPR000536">
    <property type="entry name" value="Nucl_hrmn_rcpt_lig-bd"/>
</dbReference>
<evidence type="ECO:0000256" key="14">
    <source>
        <dbReference type="SAM" id="MobiDB-lite"/>
    </source>
</evidence>
<comment type="subcellular location">
    <subcellularLocation>
        <location evidence="2">Membrane</location>
        <topology evidence="2">Multi-pass membrane protein</topology>
    </subcellularLocation>
    <subcellularLocation>
        <location evidence="1">Nucleus</location>
    </subcellularLocation>
</comment>
<feature type="compositionally biased region" description="Polar residues" evidence="14">
    <location>
        <begin position="790"/>
        <end position="799"/>
    </location>
</feature>
<proteinExistence type="predicted"/>
<accession>A0A914I1Y0</accession>
<keyword evidence="6" id="KW-0862">Zinc</keyword>
<feature type="transmembrane region" description="Helical" evidence="15">
    <location>
        <begin position="418"/>
        <end position="445"/>
    </location>
</feature>
<evidence type="ECO:0000259" key="16">
    <source>
        <dbReference type="PROSITE" id="PS51030"/>
    </source>
</evidence>
<dbReference type="GO" id="GO:0000978">
    <property type="term" value="F:RNA polymerase II cis-regulatory region sequence-specific DNA binding"/>
    <property type="evidence" value="ECO:0007669"/>
    <property type="project" value="TreeGrafter"/>
</dbReference>
<evidence type="ECO:0000259" key="17">
    <source>
        <dbReference type="PROSITE" id="PS51843"/>
    </source>
</evidence>
<evidence type="ECO:0000313" key="18">
    <source>
        <dbReference type="Proteomes" id="UP000887572"/>
    </source>
</evidence>
<evidence type="ECO:0000256" key="6">
    <source>
        <dbReference type="ARBA" id="ARBA00022833"/>
    </source>
</evidence>
<evidence type="ECO:0000256" key="5">
    <source>
        <dbReference type="ARBA" id="ARBA00022771"/>
    </source>
</evidence>
<evidence type="ECO:0000256" key="7">
    <source>
        <dbReference type="ARBA" id="ARBA00022989"/>
    </source>
</evidence>
<dbReference type="PROSITE" id="PS51030">
    <property type="entry name" value="NUCLEAR_REC_DBD_2"/>
    <property type="match status" value="1"/>
</dbReference>
<evidence type="ECO:0000256" key="4">
    <source>
        <dbReference type="ARBA" id="ARBA00022723"/>
    </source>
</evidence>
<dbReference type="GO" id="GO:0016020">
    <property type="term" value="C:membrane"/>
    <property type="evidence" value="ECO:0007669"/>
    <property type="project" value="UniProtKB-SubCell"/>
</dbReference>
<feature type="transmembrane region" description="Helical" evidence="15">
    <location>
        <begin position="182"/>
        <end position="201"/>
    </location>
</feature>
<dbReference type="InterPro" id="IPR035500">
    <property type="entry name" value="NHR-like_dom_sf"/>
</dbReference>
<dbReference type="PROSITE" id="PS00031">
    <property type="entry name" value="NUCLEAR_REC_DBD_1"/>
    <property type="match status" value="1"/>
</dbReference>
<dbReference type="GO" id="GO:0004879">
    <property type="term" value="F:nuclear receptor activity"/>
    <property type="evidence" value="ECO:0007669"/>
    <property type="project" value="InterPro"/>
</dbReference>
<dbReference type="InterPro" id="IPR004299">
    <property type="entry name" value="MBOAT_fam"/>
</dbReference>
<dbReference type="PRINTS" id="PR00047">
    <property type="entry name" value="STROIDFINGER"/>
</dbReference>
<dbReference type="CDD" id="cd07167">
    <property type="entry name" value="NR_DBD_Lrh-1_like"/>
    <property type="match status" value="1"/>
</dbReference>
<dbReference type="Pfam" id="PF00105">
    <property type="entry name" value="zf-C4"/>
    <property type="match status" value="1"/>
</dbReference>
<evidence type="ECO:0000256" key="3">
    <source>
        <dbReference type="ARBA" id="ARBA00022692"/>
    </source>
</evidence>
<feature type="region of interest" description="Disordered" evidence="14">
    <location>
        <begin position="1386"/>
        <end position="1413"/>
    </location>
</feature>
<feature type="region of interest" description="Disordered" evidence="14">
    <location>
        <begin position="750"/>
        <end position="831"/>
    </location>
</feature>
<evidence type="ECO:0000256" key="1">
    <source>
        <dbReference type="ARBA" id="ARBA00004123"/>
    </source>
</evidence>
<keyword evidence="9" id="KW-0238">DNA-binding</keyword>
<feature type="compositionally biased region" description="Low complexity" evidence="14">
    <location>
        <begin position="1187"/>
        <end position="1198"/>
    </location>
</feature>
<organism evidence="18 19">
    <name type="scientific">Globodera rostochiensis</name>
    <name type="common">Golden nematode worm</name>
    <name type="synonym">Heterodera rostochiensis</name>
    <dbReference type="NCBI Taxonomy" id="31243"/>
    <lineage>
        <taxon>Eukaryota</taxon>
        <taxon>Metazoa</taxon>
        <taxon>Ecdysozoa</taxon>
        <taxon>Nematoda</taxon>
        <taxon>Chromadorea</taxon>
        <taxon>Rhabditida</taxon>
        <taxon>Tylenchina</taxon>
        <taxon>Tylenchomorpha</taxon>
        <taxon>Tylenchoidea</taxon>
        <taxon>Heteroderidae</taxon>
        <taxon>Heteroderinae</taxon>
        <taxon>Globodera</taxon>
    </lineage>
</organism>
<feature type="transmembrane region" description="Helical" evidence="15">
    <location>
        <begin position="145"/>
        <end position="162"/>
    </location>
</feature>
<keyword evidence="12" id="KW-0675">Receptor</keyword>
<dbReference type="SMART" id="SM00399">
    <property type="entry name" value="ZnF_C4"/>
    <property type="match status" value="1"/>
</dbReference>
<dbReference type="GO" id="GO:0009888">
    <property type="term" value="P:tissue development"/>
    <property type="evidence" value="ECO:0007669"/>
    <property type="project" value="TreeGrafter"/>
</dbReference>
<feature type="domain" description="Nuclear receptor" evidence="16">
    <location>
        <begin position="893"/>
        <end position="968"/>
    </location>
</feature>
<keyword evidence="4" id="KW-0479">Metal-binding</keyword>
<feature type="domain" description="NR LBD" evidence="17">
    <location>
        <begin position="1462"/>
        <end position="1686"/>
    </location>
</feature>
<feature type="region of interest" description="Disordered" evidence="14">
    <location>
        <begin position="596"/>
        <end position="622"/>
    </location>
</feature>
<feature type="region of interest" description="Disordered" evidence="14">
    <location>
        <begin position="499"/>
        <end position="554"/>
    </location>
</feature>
<evidence type="ECO:0000256" key="12">
    <source>
        <dbReference type="ARBA" id="ARBA00023170"/>
    </source>
</evidence>
<keyword evidence="5" id="KW-0863">Zinc-finger</keyword>
<dbReference type="SUPFAM" id="SSF57716">
    <property type="entry name" value="Glucocorticoid receptor-like (DNA-binding domain)"/>
    <property type="match status" value="1"/>
</dbReference>
<evidence type="ECO:0000256" key="8">
    <source>
        <dbReference type="ARBA" id="ARBA00023015"/>
    </source>
</evidence>
<keyword evidence="11" id="KW-0804">Transcription</keyword>
<dbReference type="FunFam" id="3.30.50.10:FF:000006">
    <property type="entry name" value="Nuclear receptor subfamily 5 group A member"/>
    <property type="match status" value="1"/>
</dbReference>
<dbReference type="Gene3D" id="1.10.565.10">
    <property type="entry name" value="Retinoid X Receptor"/>
    <property type="match status" value="1"/>
</dbReference>
<sequence length="1713" mass="190848">MPTNKCSAAPKRWPTIEEEKRKPSSYSSTLSMDNSDVELKLFRRSLPNALGAFVINSAVFRLVLQLPLSRNGRSLLLIPFWFALNAYLASVQSVLLAFLCTFVVLSITLLTGCQLFAWAFAILAISKVSEWAPFSNDPSKYYREFNFYLYSAIKAINLSIFMTRNRSVVRFGRELAMEFLEYLLYPPFSTALIVLFEDFQLQFRRLNVKIERLQIRSLIWRAFRLFFWLFVLDFLLHISRVNAFFNSPFTLLEHLGHYEVASIAYVVGHLFHLKYFLIFGLPSLFAFIDGFQPPGPPICIARVAKYSQMWRYFDRGLYHFLREQLYIPLMALTFVTPLQRQNGTKLAGVLRHFVPMCAVFAFVLIWHGLSPNYCCWVCLSATALTIERIGRTVPFWKNFLGRICPKCSEATFVRLKAAWMLFTVIPGIFGVFFFLGLNGVGAFIFRSILSDGLWRILALQVHYLPPNSGFVLLHLFMLGYCFNHVCLYIEAKLTPIRPENSEEGGGGKGKNKREGKKKRKKKKKRGRRGRRGRREEEEEEESKRKKKNWTTEWKKKTNERTNVVRRPFVLSSSSRRSSAGAFPYRALCVHSRPWGASAGPQCQVREEDDTGGTHQQQQQQPQQWPRLFILNYKAQNVLLMPSSYESVAVVGTAKAILHAPKFRPQTSPNLNPDSVELNAIITTPTSATTTTAAGTPKCSINNGKQQQKQQQMAASNTTATATPAATPLGCHLRNGTKDDGIVACAAATASSSCGVSSPPPSSNTPRSPLSCGDRANQLLKMEPSAENGHGASSSVNSCGRSLVPKCDEKDQQQQQRQVFPTDSPAEHHLAGGNFRHFPQPQGINYLQQQYIHQQPMTPLGGRFSSTLSNDCDDLSAEHFHPSGADQQQPKEVEDKCPICNDKISGYHYGLLTCESCKGFFKRTVQNKKHYTCSGSQNCEVEKLSRKRCPHCRFQKCLEKGMKTEAVREDRMRGGRNKLGTYYKQDRANRKLFHHHNGATAHAAGIGHAQQQENLLLYEPGGGLSSVCEANGNRFSSSEADDAGGGPTAKRRTMSASSLHSQQLHHHHLNNQQQFSASGYFGLSKGQHEQQQLSSSGFDMYLQSPTLSSSSNSTNSSTNGIFGDLLMHRPQHAVPQMPNGDSLAMLLSNSIQPLDSGMMGTNSQTMMAPLLLQHHHHQQQIQQNPLHQLPYGHHQPGGVHIHHQQHQQQQQQFGMAVASSANSSSSSSNSSSGVGSELSSPPLIASSTSLPATSSASMVPPYGGTAASVSVHNHHNSQQNALPMVKKEKLVSSHQPPSFESIPTAATVPSIYHQTAAVTYTPIMPNTPTLHMTTSLHVTTPVHPSYLFPPAPHHHNHNPHQHHLHTNQHLTAQNGHAQQNLLHAQQQFNQHPHHSASAAATASPSSVSSVGSQQQQQLLPLCPIPTIDGVFYGGANGNGGGGANGNNGSERHFLEELYLSMVDKRPALSSLQKAMNEMCGEKVQLLDFCALVATHNLKTNIKWAKEDVYFAQLDRYCRSVNFIAAWAILHLIDFAYGVKSAQLPFQVNVGPDKEAVEMSSIALLGCDQFHAEWNELLMQLRQYHFDEYDYVAFKYLTLLDYNVFQRPPYDVPKFAQFHAQLYQVYSQVLHSWSELRNYNGVMVTTVLLDILHKFGQLASKCVEHLSKKAQSEKLKLPNLLEEMLGKASSDEAAMAEKGAIKSEGGAGGLNFYAA</sequence>
<evidence type="ECO:0000256" key="2">
    <source>
        <dbReference type="ARBA" id="ARBA00004141"/>
    </source>
</evidence>
<keyword evidence="3 15" id="KW-0812">Transmembrane</keyword>
<dbReference type="WBParaSite" id="Gr19_v10_g6119.t1">
    <property type="protein sequence ID" value="Gr19_v10_g6119.t1"/>
    <property type="gene ID" value="Gr19_v10_g6119"/>
</dbReference>
<dbReference type="GO" id="GO:0090575">
    <property type="term" value="C:RNA polymerase II transcription regulator complex"/>
    <property type="evidence" value="ECO:0007669"/>
    <property type="project" value="TreeGrafter"/>
</dbReference>
<evidence type="ECO:0000256" key="10">
    <source>
        <dbReference type="ARBA" id="ARBA00023136"/>
    </source>
</evidence>
<dbReference type="InterPro" id="IPR001628">
    <property type="entry name" value="Znf_hrmn_rcpt"/>
</dbReference>
<keyword evidence="18" id="KW-1185">Reference proteome</keyword>
<dbReference type="Proteomes" id="UP000887572">
    <property type="component" value="Unplaced"/>
</dbReference>
<feature type="transmembrane region" description="Helical" evidence="15">
    <location>
        <begin position="104"/>
        <end position="125"/>
    </location>
</feature>
<dbReference type="PANTHER" id="PTHR24086:SF15">
    <property type="entry name" value="NUCLEAR HORMONE RECEPTOR FTZ-F1"/>
    <property type="match status" value="1"/>
</dbReference>
<feature type="region of interest" description="Disordered" evidence="14">
    <location>
        <begin position="1034"/>
        <end position="1064"/>
    </location>
</feature>
<keyword evidence="10 15" id="KW-0472">Membrane</keyword>